<feature type="signal peptide" evidence="2">
    <location>
        <begin position="1"/>
        <end position="22"/>
    </location>
</feature>
<keyword evidence="4" id="KW-1185">Reference proteome</keyword>
<dbReference type="Proteomes" id="UP001178508">
    <property type="component" value="Chromosome 13"/>
</dbReference>
<dbReference type="EMBL" id="OY660876">
    <property type="protein sequence ID" value="CAJ1070179.1"/>
    <property type="molecule type" value="Genomic_DNA"/>
</dbReference>
<reference evidence="3" key="1">
    <citation type="submission" date="2023-08" db="EMBL/GenBank/DDBJ databases">
        <authorList>
            <person name="Alioto T."/>
            <person name="Alioto T."/>
            <person name="Gomez Garrido J."/>
        </authorList>
    </citation>
    <scope>NUCLEOTIDE SEQUENCE</scope>
</reference>
<gene>
    <name evidence="3" type="ORF">XNOV1_A031277</name>
</gene>
<dbReference type="AlphaFoldDB" id="A0AAV1GBY7"/>
<feature type="chain" id="PRO_5043695967" evidence="2">
    <location>
        <begin position="23"/>
        <end position="139"/>
    </location>
</feature>
<evidence type="ECO:0000256" key="1">
    <source>
        <dbReference type="SAM" id="Coils"/>
    </source>
</evidence>
<sequence length="139" mass="16545">MRGLRPVLFFVPLVLLVLQSRSFELQDTIHALIEENIHLHDQLENLTQALRELKRMLWHHSNDHEHHQHHRQHREHHDESVQHLWEEWSQHGISAETHLLLEHAFCEHPHGSAAPLHDETSVFLLLVPCFTMLLLCRLH</sequence>
<evidence type="ECO:0000256" key="2">
    <source>
        <dbReference type="SAM" id="SignalP"/>
    </source>
</evidence>
<keyword evidence="2" id="KW-0732">Signal</keyword>
<protein>
    <submittedName>
        <fullName evidence="3">Uncharacterized protein</fullName>
    </submittedName>
</protein>
<keyword evidence="1" id="KW-0175">Coiled coil</keyword>
<organism evidence="3 4">
    <name type="scientific">Xyrichtys novacula</name>
    <name type="common">Pearly razorfish</name>
    <name type="synonym">Hemipteronotus novacula</name>
    <dbReference type="NCBI Taxonomy" id="13765"/>
    <lineage>
        <taxon>Eukaryota</taxon>
        <taxon>Metazoa</taxon>
        <taxon>Chordata</taxon>
        <taxon>Craniata</taxon>
        <taxon>Vertebrata</taxon>
        <taxon>Euteleostomi</taxon>
        <taxon>Actinopterygii</taxon>
        <taxon>Neopterygii</taxon>
        <taxon>Teleostei</taxon>
        <taxon>Neoteleostei</taxon>
        <taxon>Acanthomorphata</taxon>
        <taxon>Eupercaria</taxon>
        <taxon>Labriformes</taxon>
        <taxon>Labridae</taxon>
        <taxon>Xyrichtys</taxon>
    </lineage>
</organism>
<feature type="coiled-coil region" evidence="1">
    <location>
        <begin position="29"/>
        <end position="63"/>
    </location>
</feature>
<accession>A0AAV1GBY7</accession>
<evidence type="ECO:0000313" key="4">
    <source>
        <dbReference type="Proteomes" id="UP001178508"/>
    </source>
</evidence>
<evidence type="ECO:0000313" key="3">
    <source>
        <dbReference type="EMBL" id="CAJ1070179.1"/>
    </source>
</evidence>
<proteinExistence type="predicted"/>
<name>A0AAV1GBY7_XYRNO</name>